<feature type="compositionally biased region" description="Basic and acidic residues" evidence="1">
    <location>
        <begin position="277"/>
        <end position="293"/>
    </location>
</feature>
<dbReference type="STRING" id="1296096.A0A1B9I7M6"/>
<feature type="compositionally biased region" description="Basic and acidic residues" evidence="1">
    <location>
        <begin position="880"/>
        <end position="889"/>
    </location>
</feature>
<gene>
    <name evidence="3" type="ORF">I206_02287</name>
    <name evidence="4" type="ORF">I206_104749</name>
</gene>
<feature type="region of interest" description="Disordered" evidence="1">
    <location>
        <begin position="264"/>
        <end position="364"/>
    </location>
</feature>
<evidence type="ECO:0000313" key="4">
    <source>
        <dbReference type="EMBL" id="WWC70797.1"/>
    </source>
</evidence>
<dbReference type="GO" id="GO:0051666">
    <property type="term" value="P:actin cortical patch localization"/>
    <property type="evidence" value="ECO:0007669"/>
    <property type="project" value="TreeGrafter"/>
</dbReference>
<name>A0A1B9I7M6_9TREE</name>
<dbReference type="OrthoDB" id="66409at2759"/>
<dbReference type="Pfam" id="PF08616">
    <property type="entry name" value="SPA"/>
    <property type="match status" value="1"/>
</dbReference>
<dbReference type="InterPro" id="IPR037516">
    <property type="entry name" value="Tripartite_DENN"/>
</dbReference>
<feature type="compositionally biased region" description="Basic and acidic residues" evidence="1">
    <location>
        <begin position="348"/>
        <end position="364"/>
    </location>
</feature>
<dbReference type="PANTHER" id="PTHR28245">
    <property type="entry name" value="ARF3-INTERACTING PROTEIN 1"/>
    <property type="match status" value="1"/>
</dbReference>
<dbReference type="Pfam" id="PF07792">
    <property type="entry name" value="Afi1"/>
    <property type="match status" value="1"/>
</dbReference>
<dbReference type="InterPro" id="IPR052809">
    <property type="entry name" value="Actin_polarity_regulatory"/>
</dbReference>
<dbReference type="EMBL" id="CP144524">
    <property type="protein sequence ID" value="WWC70797.1"/>
    <property type="molecule type" value="Genomic_DNA"/>
</dbReference>
<dbReference type="InterPro" id="IPR012860">
    <property type="entry name" value="Afi1_N"/>
</dbReference>
<evidence type="ECO:0000259" key="2">
    <source>
        <dbReference type="PROSITE" id="PS50211"/>
    </source>
</evidence>
<feature type="compositionally biased region" description="Low complexity" evidence="1">
    <location>
        <begin position="294"/>
        <end position="308"/>
    </location>
</feature>
<dbReference type="EMBL" id="KV700115">
    <property type="protein sequence ID" value="OCF51572.1"/>
    <property type="molecule type" value="Genomic_DNA"/>
</dbReference>
<dbReference type="RefSeq" id="XP_019012791.1">
    <property type="nucleotide sequence ID" value="XM_019154051.1"/>
</dbReference>
<reference evidence="3" key="3">
    <citation type="submission" date="2016-07" db="EMBL/GenBank/DDBJ databases">
        <title>Evolution of pathogenesis and genome organization in the Tremellales.</title>
        <authorList>
            <person name="Cuomo C."/>
            <person name="Litvintseva A."/>
            <person name="Heitman J."/>
            <person name="Chen Y."/>
            <person name="Sun S."/>
            <person name="Springer D."/>
            <person name="Dromer F."/>
            <person name="Young S."/>
            <person name="Zeng Q."/>
            <person name="Chapman S."/>
            <person name="Gujja S."/>
            <person name="Saif S."/>
            <person name="Birren B."/>
        </authorList>
    </citation>
    <scope>NUCLEOTIDE SEQUENCE</scope>
    <source>
        <strain evidence="3">CBS 10737</strain>
    </source>
</reference>
<proteinExistence type="predicted"/>
<feature type="compositionally biased region" description="Polar residues" evidence="1">
    <location>
        <begin position="582"/>
        <end position="593"/>
    </location>
</feature>
<reference evidence="4" key="2">
    <citation type="submission" date="2013-07" db="EMBL/GenBank/DDBJ databases">
        <authorList>
            <consortium name="The Broad Institute Genome Sequencing Platform"/>
            <person name="Cuomo C."/>
            <person name="Litvintseva A."/>
            <person name="Chen Y."/>
            <person name="Heitman J."/>
            <person name="Sun S."/>
            <person name="Springer D."/>
            <person name="Dromer F."/>
            <person name="Young S.K."/>
            <person name="Zeng Q."/>
            <person name="Gargeya S."/>
            <person name="Fitzgerald M."/>
            <person name="Abouelleil A."/>
            <person name="Alvarado L."/>
            <person name="Berlin A.M."/>
            <person name="Chapman S.B."/>
            <person name="Dewar J."/>
            <person name="Goldberg J."/>
            <person name="Griggs A."/>
            <person name="Gujja S."/>
            <person name="Hansen M."/>
            <person name="Howarth C."/>
            <person name="Imamovic A."/>
            <person name="Larimer J."/>
            <person name="McCowan C."/>
            <person name="Murphy C."/>
            <person name="Pearson M."/>
            <person name="Priest M."/>
            <person name="Roberts A."/>
            <person name="Saif S."/>
            <person name="Shea T."/>
            <person name="Sykes S."/>
            <person name="Wortman J."/>
            <person name="Nusbaum C."/>
            <person name="Birren B."/>
        </authorList>
    </citation>
    <scope>NUCLEOTIDE SEQUENCE</scope>
    <source>
        <strain evidence="4">CBS 10737</strain>
    </source>
</reference>
<dbReference type="AlphaFoldDB" id="A0A1B9I7M6"/>
<feature type="compositionally biased region" description="Polar residues" evidence="1">
    <location>
        <begin position="850"/>
        <end position="876"/>
    </location>
</feature>
<feature type="compositionally biased region" description="Polar residues" evidence="1">
    <location>
        <begin position="561"/>
        <end position="574"/>
    </location>
</feature>
<feature type="region of interest" description="Disordered" evidence="1">
    <location>
        <begin position="1"/>
        <end position="31"/>
    </location>
</feature>
<accession>A0A1B9I7M6</accession>
<feature type="region of interest" description="Disordered" evidence="1">
    <location>
        <begin position="846"/>
        <end position="889"/>
    </location>
</feature>
<evidence type="ECO:0000313" key="3">
    <source>
        <dbReference type="EMBL" id="OCF51572.1"/>
    </source>
</evidence>
<evidence type="ECO:0000313" key="5">
    <source>
        <dbReference type="Proteomes" id="UP000094020"/>
    </source>
</evidence>
<feature type="domain" description="UDENN" evidence="2">
    <location>
        <begin position="59"/>
        <end position="656"/>
    </location>
</feature>
<dbReference type="GeneID" id="30170656"/>
<keyword evidence="5" id="KW-1185">Reference proteome</keyword>
<dbReference type="PANTHER" id="PTHR28245:SF1">
    <property type="entry name" value="ARF3-INTERACTING PROTEIN 1"/>
    <property type="match status" value="1"/>
</dbReference>
<dbReference type="KEGG" id="kpin:30170656"/>
<dbReference type="Proteomes" id="UP000094020">
    <property type="component" value="Chromosome 6"/>
</dbReference>
<reference evidence="4" key="4">
    <citation type="submission" date="2024-02" db="EMBL/GenBank/DDBJ databases">
        <title>Comparative genomics of Cryptococcus and Kwoniella reveals pathogenesis evolution and contrasting modes of karyotype evolution via chromosome fusion or intercentromeric recombination.</title>
        <authorList>
            <person name="Coelho M.A."/>
            <person name="David-Palma M."/>
            <person name="Shea T."/>
            <person name="Bowers K."/>
            <person name="McGinley-Smith S."/>
            <person name="Mohammad A.W."/>
            <person name="Gnirke A."/>
            <person name="Yurkov A.M."/>
            <person name="Nowrousian M."/>
            <person name="Sun S."/>
            <person name="Cuomo C.A."/>
            <person name="Heitman J."/>
        </authorList>
    </citation>
    <scope>NUCLEOTIDE SEQUENCE</scope>
    <source>
        <strain evidence="4">CBS 10737</strain>
    </source>
</reference>
<dbReference type="PROSITE" id="PS50211">
    <property type="entry name" value="DENN"/>
    <property type="match status" value="1"/>
</dbReference>
<organism evidence="3">
    <name type="scientific">Kwoniella pini CBS 10737</name>
    <dbReference type="NCBI Taxonomy" id="1296096"/>
    <lineage>
        <taxon>Eukaryota</taxon>
        <taxon>Fungi</taxon>
        <taxon>Dikarya</taxon>
        <taxon>Basidiomycota</taxon>
        <taxon>Agaricomycotina</taxon>
        <taxon>Tremellomycetes</taxon>
        <taxon>Tremellales</taxon>
        <taxon>Cryptococcaceae</taxon>
        <taxon>Kwoniella</taxon>
    </lineage>
</organism>
<evidence type="ECO:0000256" key="1">
    <source>
        <dbReference type="SAM" id="MobiDB-lite"/>
    </source>
</evidence>
<reference evidence="3" key="1">
    <citation type="submission" date="2013-07" db="EMBL/GenBank/DDBJ databases">
        <title>The Genome Sequence of Cryptococcus pinus CBS10737.</title>
        <authorList>
            <consortium name="The Broad Institute Genome Sequencing Platform"/>
            <person name="Cuomo C."/>
            <person name="Litvintseva A."/>
            <person name="Chen Y."/>
            <person name="Heitman J."/>
            <person name="Sun S."/>
            <person name="Springer D."/>
            <person name="Dromer F."/>
            <person name="Young S.K."/>
            <person name="Zeng Q."/>
            <person name="Gargeya S."/>
            <person name="Fitzgerald M."/>
            <person name="Abouelleil A."/>
            <person name="Alvarado L."/>
            <person name="Berlin A.M."/>
            <person name="Chapman S.B."/>
            <person name="Dewar J."/>
            <person name="Goldberg J."/>
            <person name="Griggs A."/>
            <person name="Gujja S."/>
            <person name="Hansen M."/>
            <person name="Howarth C."/>
            <person name="Imamovic A."/>
            <person name="Larimer J."/>
            <person name="McCowan C."/>
            <person name="Murphy C."/>
            <person name="Pearson M."/>
            <person name="Priest M."/>
            <person name="Roberts A."/>
            <person name="Saif S."/>
            <person name="Shea T."/>
            <person name="Sykes S."/>
            <person name="Wortman J."/>
            <person name="Nusbaum C."/>
            <person name="Birren B."/>
        </authorList>
    </citation>
    <scope>NUCLEOTIDE SEQUENCE [LARGE SCALE GENOMIC DNA]</scope>
    <source>
        <strain evidence="3">CBS 10737</strain>
    </source>
</reference>
<protein>
    <recommendedName>
        <fullName evidence="2">UDENN domain-containing protein</fullName>
    </recommendedName>
</protein>
<sequence>MSINSHTSLPPPTPSSRSNFTTQTTERDFDSDLTQDLAPDLAFELDGSGNVMNEEEAVHFCLLAEFDIDAGATLAHQYPYPTGTDEHRLAELMLPDGAHLRAEDWTIFYLGQTPSSAVAPVLSHESSMRISTESSATTENNRNSVLPLDRATRGVAGSGGGLLYVLNCVRMKEDKKMRRGAMVKAMAICTPNPYIGIYKPLLLLALEEYFMSPSPEILARLFDSANAISTAGMPRLTRYERILLRSSERKDLFEEKFGISEPMSGTQEMFEDLSSEPGHETIPDGNENSKFRDGSASGGTSSSATTTSLKSNHRKTLSSSSGVARMIRKGSASSQTHSPFHLATPPSKEGRLTPEIDKGRRKGVPRDTHFFETEARFKKITVPVRIPMTVFDEDVGDYSLIELVQTFSHNITPFPPPYHPHLHTNGSMTHPIILLLNAMLAHKRVMFLGHGLPANQVARMVLAACALGSGCGQVLRGVTSSAFPYANLASLDILEEFSGFVAGVTNPRFEELPTTWDVLCNLETGKITVSKNLQSSNPLTASSIGSTGGTINSSNVGSLRSGRSSETSLGNSSMIKVEDDPSTTSGTPQAKMNSIAKSDCIDNQFMDEILSATTSHYGESNIRLRFIDYLNRFVRIASHQEYSQTGSTKIGYPSISFRDSNPNTLGSGVVFADEQGKQREMWANVHRIEAWRKTRSYKLFAKDWQSRLKRRSVEFDIQHQIARLRLAKNMSDTEAEAIFSALNNGIRNYDQVIELLTHLPTHWGGLMPIANGLFHRWIGVRETALELLITLQQYPVGKHAVYSMNYFHRKAFISLLEKREIKIKRQREKEIERIKQQEEDLLRHHHQYQKDSPSFNQNEWTSTINTESNHESSPNGTVLGDRKDITPQR</sequence>
<dbReference type="GO" id="GO:0005886">
    <property type="term" value="C:plasma membrane"/>
    <property type="evidence" value="ECO:0007669"/>
    <property type="project" value="TreeGrafter"/>
</dbReference>
<feature type="region of interest" description="Disordered" evidence="1">
    <location>
        <begin position="552"/>
        <end position="593"/>
    </location>
</feature>